<feature type="signal peptide" evidence="1">
    <location>
        <begin position="1"/>
        <end position="21"/>
    </location>
</feature>
<evidence type="ECO:0000313" key="2">
    <source>
        <dbReference type="EMBL" id="NJC40057.1"/>
    </source>
</evidence>
<proteinExistence type="predicted"/>
<comment type="caution">
    <text evidence="2">The sequence shown here is derived from an EMBL/GenBank/DDBJ whole genome shotgun (WGS) entry which is preliminary data.</text>
</comment>
<feature type="chain" id="PRO_5030726525" description="DUF1579 domain-containing protein" evidence="1">
    <location>
        <begin position="22"/>
        <end position="183"/>
    </location>
</feature>
<gene>
    <name evidence="2" type="ORF">GGQ87_000315</name>
</gene>
<name>A0A7X6BM81_9CAUL</name>
<dbReference type="RefSeq" id="WP_168044976.1">
    <property type="nucleotide sequence ID" value="NZ_JAATJM010000001.1"/>
</dbReference>
<keyword evidence="3" id="KW-1185">Reference proteome</keyword>
<dbReference type="AlphaFoldDB" id="A0A7X6BM81"/>
<reference evidence="2 3" key="1">
    <citation type="submission" date="2020-03" db="EMBL/GenBank/DDBJ databases">
        <title>Genomic Encyclopedia of Type Strains, Phase IV (KMG-IV): sequencing the most valuable type-strain genomes for metagenomic binning, comparative biology and taxonomic classification.</title>
        <authorList>
            <person name="Goeker M."/>
        </authorList>
    </citation>
    <scope>NUCLEOTIDE SEQUENCE [LARGE SCALE GENOMIC DNA]</scope>
    <source>
        <strain evidence="2 3">DSM 4736</strain>
    </source>
</reference>
<dbReference type="Proteomes" id="UP000587415">
    <property type="component" value="Unassembled WGS sequence"/>
</dbReference>
<sequence length="183" mass="19551">MKLKVLATVAALLLTSTPGMAQTPAGSAAAMDKLAFMHGVWVGPASGVNRDGSRYAVTQTERIGPLLGGEVLVIEGRGYNADGSTGFNAMGVVSWNEQEGRYEFRSWAQGQSGTFPFTLTENGYVWEIPAGPGVMRYTADVTTTTYHEVGEFVVPGQPGRPMFEMTLTRRGDTDWPASGAVQP</sequence>
<dbReference type="EMBL" id="JAATJM010000001">
    <property type="protein sequence ID" value="NJC40057.1"/>
    <property type="molecule type" value="Genomic_DNA"/>
</dbReference>
<evidence type="ECO:0000313" key="3">
    <source>
        <dbReference type="Proteomes" id="UP000587415"/>
    </source>
</evidence>
<organism evidence="2 3">
    <name type="scientific">Brevundimonas alba</name>
    <dbReference type="NCBI Taxonomy" id="74314"/>
    <lineage>
        <taxon>Bacteria</taxon>
        <taxon>Pseudomonadati</taxon>
        <taxon>Pseudomonadota</taxon>
        <taxon>Alphaproteobacteria</taxon>
        <taxon>Caulobacterales</taxon>
        <taxon>Caulobacteraceae</taxon>
        <taxon>Brevundimonas</taxon>
    </lineage>
</organism>
<protein>
    <recommendedName>
        <fullName evidence="4">DUF1579 domain-containing protein</fullName>
    </recommendedName>
</protein>
<evidence type="ECO:0000256" key="1">
    <source>
        <dbReference type="SAM" id="SignalP"/>
    </source>
</evidence>
<accession>A0A7X6BM81</accession>
<evidence type="ECO:0008006" key="4">
    <source>
        <dbReference type="Google" id="ProtNLM"/>
    </source>
</evidence>
<keyword evidence="1" id="KW-0732">Signal</keyword>